<organism evidence="4 5">
    <name type="scientific">Calocera cornea HHB12733</name>
    <dbReference type="NCBI Taxonomy" id="1353952"/>
    <lineage>
        <taxon>Eukaryota</taxon>
        <taxon>Fungi</taxon>
        <taxon>Dikarya</taxon>
        <taxon>Basidiomycota</taxon>
        <taxon>Agaricomycotina</taxon>
        <taxon>Dacrymycetes</taxon>
        <taxon>Dacrymycetales</taxon>
        <taxon>Dacrymycetaceae</taxon>
        <taxon>Calocera</taxon>
    </lineage>
</organism>
<keyword evidence="5" id="KW-1185">Reference proteome</keyword>
<dbReference type="PANTHER" id="PTHR11820:SF7">
    <property type="entry name" value="ACYLPYRUVASE FAHD1, MITOCHONDRIAL"/>
    <property type="match status" value="1"/>
</dbReference>
<dbReference type="GO" id="GO:0046872">
    <property type="term" value="F:metal ion binding"/>
    <property type="evidence" value="ECO:0007669"/>
    <property type="project" value="UniProtKB-KW"/>
</dbReference>
<keyword evidence="2" id="KW-0479">Metal-binding</keyword>
<dbReference type="STRING" id="1353952.A0A165DYD2"/>
<dbReference type="InterPro" id="IPR011234">
    <property type="entry name" value="Fumarylacetoacetase-like_C"/>
</dbReference>
<evidence type="ECO:0000259" key="3">
    <source>
        <dbReference type="Pfam" id="PF01557"/>
    </source>
</evidence>
<dbReference type="OrthoDB" id="411064at2759"/>
<protein>
    <submittedName>
        <fullName evidence="4">Putative mitochondrion protein</fullName>
    </submittedName>
</protein>
<evidence type="ECO:0000256" key="1">
    <source>
        <dbReference type="ARBA" id="ARBA00010211"/>
    </source>
</evidence>
<feature type="domain" description="Fumarylacetoacetase-like C-terminal" evidence="3">
    <location>
        <begin position="76"/>
        <end position="285"/>
    </location>
</feature>
<dbReference type="InterPro" id="IPR036663">
    <property type="entry name" value="Fumarylacetoacetase_C_sf"/>
</dbReference>
<dbReference type="FunFam" id="3.90.850.10:FF:000002">
    <property type="entry name" value="2-hydroxyhepta-2,4-diene-1,7-dioate isomerase"/>
    <property type="match status" value="1"/>
</dbReference>
<sequence length="289" mass="30575">MAWSRLVRFVPKSGSTPLLGEPVDPAQDVGLATYKGEEVKVAVYSGSSVLSPGEKTGQVEVVERLLSPLAQEEVGTIRCIGLNYTKHAQEAGMALPTVPVLFLKPATALADPYPAPTVIQKAFVKDDAADYEAELAVVIGKKAKDVSEEDALSYVLGYTSSNDVSSRVAQLSQSQWCYGKGQDGACPIGPTIVSAATVGDYTKLRMRGLKNGQVVQDTGLDDLIFSVPKIISFLSQGTTLLPGTLILTGTPSGIGWAMSPKGVFKDGDEFAVEVTPHIGTLINKVEFGK</sequence>
<dbReference type="GO" id="GO:0018773">
    <property type="term" value="F:acetylpyruvate hydrolase activity"/>
    <property type="evidence" value="ECO:0007669"/>
    <property type="project" value="TreeGrafter"/>
</dbReference>
<dbReference type="SUPFAM" id="SSF56529">
    <property type="entry name" value="FAH"/>
    <property type="match status" value="1"/>
</dbReference>
<evidence type="ECO:0000256" key="2">
    <source>
        <dbReference type="ARBA" id="ARBA00022723"/>
    </source>
</evidence>
<name>A0A165DYD2_9BASI</name>
<reference evidence="4 5" key="1">
    <citation type="journal article" date="2016" name="Mol. Biol. Evol.">
        <title>Comparative Genomics of Early-Diverging Mushroom-Forming Fungi Provides Insights into the Origins of Lignocellulose Decay Capabilities.</title>
        <authorList>
            <person name="Nagy L.G."/>
            <person name="Riley R."/>
            <person name="Tritt A."/>
            <person name="Adam C."/>
            <person name="Daum C."/>
            <person name="Floudas D."/>
            <person name="Sun H."/>
            <person name="Yadav J.S."/>
            <person name="Pangilinan J."/>
            <person name="Larsson K.H."/>
            <person name="Matsuura K."/>
            <person name="Barry K."/>
            <person name="Labutti K."/>
            <person name="Kuo R."/>
            <person name="Ohm R.A."/>
            <person name="Bhattacharya S.S."/>
            <person name="Shirouzu T."/>
            <person name="Yoshinaga Y."/>
            <person name="Martin F.M."/>
            <person name="Grigoriev I.V."/>
            <person name="Hibbett D.S."/>
        </authorList>
    </citation>
    <scope>NUCLEOTIDE SEQUENCE [LARGE SCALE GENOMIC DNA]</scope>
    <source>
        <strain evidence="4 5">HHB12733</strain>
    </source>
</reference>
<evidence type="ECO:0000313" key="4">
    <source>
        <dbReference type="EMBL" id="KZT53795.1"/>
    </source>
</evidence>
<dbReference type="AlphaFoldDB" id="A0A165DYD2"/>
<proteinExistence type="inferred from homology"/>
<dbReference type="PANTHER" id="PTHR11820">
    <property type="entry name" value="ACYLPYRUVASE"/>
    <property type="match status" value="1"/>
</dbReference>
<dbReference type="GO" id="GO:0050163">
    <property type="term" value="F:oxaloacetate tautomerase activity"/>
    <property type="evidence" value="ECO:0007669"/>
    <property type="project" value="UniProtKB-ARBA"/>
</dbReference>
<comment type="similarity">
    <text evidence="1">Belongs to the FAH family.</text>
</comment>
<dbReference type="EMBL" id="KV424028">
    <property type="protein sequence ID" value="KZT53795.1"/>
    <property type="molecule type" value="Genomic_DNA"/>
</dbReference>
<dbReference type="Proteomes" id="UP000076842">
    <property type="component" value="Unassembled WGS sequence"/>
</dbReference>
<dbReference type="InParanoid" id="A0A165DYD2"/>
<dbReference type="Gene3D" id="3.90.850.10">
    <property type="entry name" value="Fumarylacetoacetase-like, C-terminal domain"/>
    <property type="match status" value="1"/>
</dbReference>
<dbReference type="Pfam" id="PF01557">
    <property type="entry name" value="FAA_hydrolase"/>
    <property type="match status" value="1"/>
</dbReference>
<dbReference type="GO" id="GO:0006107">
    <property type="term" value="P:oxaloacetate metabolic process"/>
    <property type="evidence" value="ECO:0007669"/>
    <property type="project" value="UniProtKB-ARBA"/>
</dbReference>
<accession>A0A165DYD2</accession>
<gene>
    <name evidence="4" type="ORF">CALCODRAFT_500642</name>
</gene>
<evidence type="ECO:0000313" key="5">
    <source>
        <dbReference type="Proteomes" id="UP000076842"/>
    </source>
</evidence>